<dbReference type="EMBL" id="JBFMKM010000008">
    <property type="protein sequence ID" value="KAL1304936.1"/>
    <property type="molecule type" value="Genomic_DNA"/>
</dbReference>
<dbReference type="InterPro" id="IPR018865">
    <property type="entry name" value="STK19-like"/>
</dbReference>
<dbReference type="GeneID" id="95977548"/>
<accession>A0ABR3PFK2</accession>
<dbReference type="RefSeq" id="XP_069201210.1">
    <property type="nucleotide sequence ID" value="XM_069343384.1"/>
</dbReference>
<proteinExistence type="inferred from homology"/>
<dbReference type="PANTHER" id="PTHR15243">
    <property type="entry name" value="SERINE/THREONINE-PROTEIN KINASE 19"/>
    <property type="match status" value="1"/>
</dbReference>
<feature type="region of interest" description="Disordered" evidence="2">
    <location>
        <begin position="1"/>
        <end position="48"/>
    </location>
</feature>
<evidence type="ECO:0000313" key="4">
    <source>
        <dbReference type="Proteomes" id="UP001562354"/>
    </source>
</evidence>
<dbReference type="Proteomes" id="UP001562354">
    <property type="component" value="Unassembled WGS sequence"/>
</dbReference>
<organism evidence="3 4">
    <name type="scientific">Neodothiora populina</name>
    <dbReference type="NCBI Taxonomy" id="2781224"/>
    <lineage>
        <taxon>Eukaryota</taxon>
        <taxon>Fungi</taxon>
        <taxon>Dikarya</taxon>
        <taxon>Ascomycota</taxon>
        <taxon>Pezizomycotina</taxon>
        <taxon>Dothideomycetes</taxon>
        <taxon>Dothideomycetidae</taxon>
        <taxon>Dothideales</taxon>
        <taxon>Dothioraceae</taxon>
        <taxon>Neodothiora</taxon>
    </lineage>
</organism>
<sequence>MSFSATGARRPLQSRQKKNPFLHRTPSSPLNNLPRRKPTSASPSLKRAATEDLAASEERLDVTGIVTNIPPRGVSQDVVSLMRYIQASAWNAIPERAAGMNSTRIAEVLNFRKSLPKVVSMAHLQAVSKSSTATDRELARLTQAGVVRKINVLGRGKGGAAMGEGLVLTEDWTRLVEESADLDDAVKEKYKKTLGENPTALNIDVTTFEPKETSDLVSAGFLTFTSSLANNAELFARPGAWSLGTPSAIATSAATGTLAAVGGHGAVHEGGGGGGGLHPSSRVQTKPGGQLTFSLPATGSYLRVLTEARTHLLQLISKSSPRHKEATKDILRERWDGGIPADDPSSRAKRARGEWTGVLPGKTKKWKTFYGMDFVWILEECLGSGAVECFDTGSVGLGIRAT</sequence>
<comment type="caution">
    <text evidence="3">The sequence shown here is derived from an EMBL/GenBank/DDBJ whole genome shotgun (WGS) entry which is preliminary data.</text>
</comment>
<evidence type="ECO:0000256" key="2">
    <source>
        <dbReference type="SAM" id="MobiDB-lite"/>
    </source>
</evidence>
<dbReference type="Pfam" id="PF10494">
    <property type="entry name" value="Stk19"/>
    <property type="match status" value="1"/>
</dbReference>
<gene>
    <name evidence="3" type="ORF">AAFC00_003848</name>
</gene>
<evidence type="ECO:0008006" key="5">
    <source>
        <dbReference type="Google" id="ProtNLM"/>
    </source>
</evidence>
<protein>
    <recommendedName>
        <fullName evidence="5">Serine-threonine protein kinase 19</fullName>
    </recommendedName>
</protein>
<reference evidence="3 4" key="1">
    <citation type="submission" date="2024-07" db="EMBL/GenBank/DDBJ databases">
        <title>Draft sequence of the Neodothiora populina.</title>
        <authorList>
            <person name="Drown D.D."/>
            <person name="Schuette U.S."/>
            <person name="Buechlein A.B."/>
            <person name="Rusch D.R."/>
            <person name="Winton L.W."/>
            <person name="Adams G.A."/>
        </authorList>
    </citation>
    <scope>NUCLEOTIDE SEQUENCE [LARGE SCALE GENOMIC DNA]</scope>
    <source>
        <strain evidence="3 4">CPC 39397</strain>
    </source>
</reference>
<name>A0ABR3PFK2_9PEZI</name>
<evidence type="ECO:0000313" key="3">
    <source>
        <dbReference type="EMBL" id="KAL1304936.1"/>
    </source>
</evidence>
<dbReference type="PANTHER" id="PTHR15243:SF0">
    <property type="entry name" value="SERINE_THREONINE-PROTEIN KINASE 19"/>
    <property type="match status" value="1"/>
</dbReference>
<evidence type="ECO:0000256" key="1">
    <source>
        <dbReference type="ARBA" id="ARBA00093458"/>
    </source>
</evidence>
<comment type="similarity">
    <text evidence="1">Belongs to the STK19 family.</text>
</comment>
<keyword evidence="4" id="KW-1185">Reference proteome</keyword>